<evidence type="ECO:0000256" key="1">
    <source>
        <dbReference type="SAM" id="MobiDB-lite"/>
    </source>
</evidence>
<keyword evidence="4" id="KW-1185">Reference proteome</keyword>
<gene>
    <name evidence="3" type="ORF">J2W68_000283</name>
</gene>
<feature type="transmembrane region" description="Helical" evidence="2">
    <location>
        <begin position="20"/>
        <end position="44"/>
    </location>
</feature>
<evidence type="ECO:0000256" key="2">
    <source>
        <dbReference type="SAM" id="Phobius"/>
    </source>
</evidence>
<feature type="compositionally biased region" description="Gly residues" evidence="1">
    <location>
        <begin position="205"/>
        <end position="233"/>
    </location>
</feature>
<evidence type="ECO:0000313" key="4">
    <source>
        <dbReference type="Proteomes" id="UP001256588"/>
    </source>
</evidence>
<organism evidence="3 4">
    <name type="scientific">Luteimonas terrae</name>
    <dbReference type="NCBI Taxonomy" id="1530191"/>
    <lineage>
        <taxon>Bacteria</taxon>
        <taxon>Pseudomonadati</taxon>
        <taxon>Pseudomonadota</taxon>
        <taxon>Gammaproteobacteria</taxon>
        <taxon>Lysobacterales</taxon>
        <taxon>Lysobacteraceae</taxon>
        <taxon>Luteimonas</taxon>
    </lineage>
</organism>
<name>A0ABU1XS42_9GAMM</name>
<keyword evidence="2" id="KW-0472">Membrane</keyword>
<reference evidence="3 4" key="1">
    <citation type="submission" date="2023-07" db="EMBL/GenBank/DDBJ databases">
        <title>Sorghum-associated microbial communities from plants grown in Nebraska, USA.</title>
        <authorList>
            <person name="Schachtman D."/>
        </authorList>
    </citation>
    <scope>NUCLEOTIDE SEQUENCE [LARGE SCALE GENOMIC DNA]</scope>
    <source>
        <strain evidence="3 4">4099</strain>
    </source>
</reference>
<accession>A0ABU1XS42</accession>
<proteinExistence type="predicted"/>
<keyword evidence="2" id="KW-0812">Transmembrane</keyword>
<dbReference type="Proteomes" id="UP001256588">
    <property type="component" value="Unassembled WGS sequence"/>
</dbReference>
<sequence>MALPLPTTGSTMRMLDFSSLGATASTLLGLVLFTLIAVGIRLVFMQRMQRRRERENRQINERLKTLIAAYKTLGGSFTGELDVDPRHLRDLRQSAREAETGTDLQAGTPETAFDSDAAVRRRRVRDAVEAALSDVILLGTEDQVRLAAQAAGDMVARRPVRVSALVVSLRAFIRQALDLDPVPTDLAVPDQGPVRGDAGAKKGAAQGGRGGGGGGGGGGMAGGGAGPGMGQPGRGTSETP</sequence>
<protein>
    <submittedName>
        <fullName evidence="3">Membrane protein YgcG</fullName>
    </submittedName>
</protein>
<feature type="region of interest" description="Disordered" evidence="1">
    <location>
        <begin position="188"/>
        <end position="240"/>
    </location>
</feature>
<keyword evidence="2" id="KW-1133">Transmembrane helix</keyword>
<comment type="caution">
    <text evidence="3">The sequence shown here is derived from an EMBL/GenBank/DDBJ whole genome shotgun (WGS) entry which is preliminary data.</text>
</comment>
<dbReference type="EMBL" id="JAVDWO010000001">
    <property type="protein sequence ID" value="MDR7191581.1"/>
    <property type="molecule type" value="Genomic_DNA"/>
</dbReference>
<evidence type="ECO:0000313" key="3">
    <source>
        <dbReference type="EMBL" id="MDR7191581.1"/>
    </source>
</evidence>